<dbReference type="SUPFAM" id="SSF50156">
    <property type="entry name" value="PDZ domain-like"/>
    <property type="match status" value="12"/>
</dbReference>
<feature type="domain" description="PDZ" evidence="10">
    <location>
        <begin position="1215"/>
        <end position="1302"/>
    </location>
</feature>
<feature type="region of interest" description="Disordered" evidence="9">
    <location>
        <begin position="874"/>
        <end position="914"/>
    </location>
</feature>
<dbReference type="CDD" id="cd06672">
    <property type="entry name" value="PDZ8_MUPP1-PDZ7_PATJ-PDZ2_INAD-like"/>
    <property type="match status" value="1"/>
</dbReference>
<dbReference type="SUPFAM" id="SSF101288">
    <property type="entry name" value="L27 domain"/>
    <property type="match status" value="1"/>
</dbReference>
<dbReference type="InterPro" id="IPR004172">
    <property type="entry name" value="L27_dom"/>
</dbReference>
<feature type="domain" description="PDZ" evidence="10">
    <location>
        <begin position="1735"/>
        <end position="1821"/>
    </location>
</feature>
<feature type="domain" description="PDZ" evidence="10">
    <location>
        <begin position="1491"/>
        <end position="1574"/>
    </location>
</feature>
<evidence type="ECO:0000256" key="8">
    <source>
        <dbReference type="ARBA" id="ARBA00023136"/>
    </source>
</evidence>
<evidence type="ECO:0000256" key="6">
    <source>
        <dbReference type="ARBA" id="ARBA00022737"/>
    </source>
</evidence>
<dbReference type="InterPro" id="IPR015132">
    <property type="entry name" value="L27_2"/>
</dbReference>
<keyword evidence="4" id="KW-1003">Cell membrane</keyword>
<organism evidence="12 13">
    <name type="scientific">Lates calcarifer</name>
    <name type="common">Barramundi</name>
    <name type="synonym">Holocentrus calcarifer</name>
    <dbReference type="NCBI Taxonomy" id="8187"/>
    <lineage>
        <taxon>Eukaryota</taxon>
        <taxon>Metazoa</taxon>
        <taxon>Chordata</taxon>
        <taxon>Craniata</taxon>
        <taxon>Vertebrata</taxon>
        <taxon>Euteleostomi</taxon>
        <taxon>Actinopterygii</taxon>
        <taxon>Neopterygii</taxon>
        <taxon>Teleostei</taxon>
        <taxon>Neoteleostei</taxon>
        <taxon>Acanthomorphata</taxon>
        <taxon>Carangaria</taxon>
        <taxon>Carangaria incertae sedis</taxon>
        <taxon>Centropomidae</taxon>
        <taxon>Lates</taxon>
    </lineage>
</organism>
<dbReference type="InterPro" id="IPR051342">
    <property type="entry name" value="PDZ_scaffold"/>
</dbReference>
<evidence type="ECO:0000256" key="7">
    <source>
        <dbReference type="ARBA" id="ARBA00022949"/>
    </source>
</evidence>
<evidence type="ECO:0000256" key="5">
    <source>
        <dbReference type="ARBA" id="ARBA00022553"/>
    </source>
</evidence>
<dbReference type="GeneID" id="108896459"/>
<feature type="domain" description="L27" evidence="11">
    <location>
        <begin position="2"/>
        <end position="61"/>
    </location>
</feature>
<dbReference type="KEGG" id="lcf:108896459"/>
<gene>
    <name evidence="13" type="primary">si:dkey-92j12.5</name>
</gene>
<keyword evidence="6" id="KW-0677">Repeat</keyword>
<feature type="domain" description="PDZ" evidence="10">
    <location>
        <begin position="1857"/>
        <end position="1940"/>
    </location>
</feature>
<dbReference type="PANTHER" id="PTHR19964">
    <property type="entry name" value="MULTIPLE PDZ DOMAIN PROTEIN"/>
    <property type="match status" value="1"/>
</dbReference>
<comment type="subcellular location">
    <subcellularLocation>
        <location evidence="1">Apical cell membrane</location>
    </subcellularLocation>
    <subcellularLocation>
        <location evidence="2">Cell junction</location>
        <location evidence="2">Tight junction</location>
    </subcellularLocation>
</comment>
<dbReference type="Pfam" id="PF09045">
    <property type="entry name" value="L27_2"/>
    <property type="match status" value="1"/>
</dbReference>
<dbReference type="PANTHER" id="PTHR19964:SF10">
    <property type="entry name" value="MULTIPLE PDZ DOMAIN PROTEIN"/>
    <property type="match status" value="1"/>
</dbReference>
<evidence type="ECO:0000259" key="11">
    <source>
        <dbReference type="PROSITE" id="PS51022"/>
    </source>
</evidence>
<dbReference type="SMART" id="SM00228">
    <property type="entry name" value="PDZ"/>
    <property type="match status" value="12"/>
</dbReference>
<evidence type="ECO:0000256" key="2">
    <source>
        <dbReference type="ARBA" id="ARBA00004435"/>
    </source>
</evidence>
<dbReference type="CDD" id="cd06674">
    <property type="entry name" value="PDZ11_MUPP1-PDZ9_PATJ-like"/>
    <property type="match status" value="1"/>
</dbReference>
<evidence type="ECO:0000313" key="13">
    <source>
        <dbReference type="RefSeq" id="XP_050926625.1"/>
    </source>
</evidence>
<dbReference type="PROSITE" id="PS51022">
    <property type="entry name" value="L27"/>
    <property type="match status" value="1"/>
</dbReference>
<dbReference type="CDD" id="cd06668">
    <property type="entry name" value="PDZ4_MUPP1-like"/>
    <property type="match status" value="1"/>
</dbReference>
<dbReference type="CDD" id="cd06667">
    <property type="entry name" value="PDZ2_MUPP1-like"/>
    <property type="match status" value="1"/>
</dbReference>
<feature type="domain" description="PDZ" evidence="10">
    <location>
        <begin position="599"/>
        <end position="674"/>
    </location>
</feature>
<feature type="domain" description="PDZ" evidence="10">
    <location>
        <begin position="1587"/>
        <end position="1669"/>
    </location>
</feature>
<dbReference type="CDD" id="cd06669">
    <property type="entry name" value="PDZ5_MUPP1-like"/>
    <property type="match status" value="1"/>
</dbReference>
<feature type="domain" description="PDZ" evidence="10">
    <location>
        <begin position="453"/>
        <end position="534"/>
    </location>
</feature>
<feature type="compositionally biased region" description="Polar residues" evidence="9">
    <location>
        <begin position="1457"/>
        <end position="1472"/>
    </location>
</feature>
<keyword evidence="8" id="KW-0472">Membrane</keyword>
<keyword evidence="5" id="KW-0597">Phosphoprotein</keyword>
<feature type="domain" description="PDZ" evidence="10">
    <location>
        <begin position="1024"/>
        <end position="1116"/>
    </location>
</feature>
<feature type="region of interest" description="Disordered" evidence="9">
    <location>
        <begin position="944"/>
        <end position="990"/>
    </location>
</feature>
<feature type="domain" description="PDZ" evidence="10">
    <location>
        <begin position="275"/>
        <end position="362"/>
    </location>
</feature>
<evidence type="ECO:0000313" key="12">
    <source>
        <dbReference type="Proteomes" id="UP000694890"/>
    </source>
</evidence>
<feature type="domain" description="PDZ" evidence="10">
    <location>
        <begin position="1338"/>
        <end position="1419"/>
    </location>
</feature>
<feature type="region of interest" description="Disordered" evidence="9">
    <location>
        <begin position="1116"/>
        <end position="1187"/>
    </location>
</feature>
<dbReference type="GO" id="GO:0005923">
    <property type="term" value="C:bicellular tight junction"/>
    <property type="evidence" value="ECO:0007669"/>
    <property type="project" value="UniProtKB-SubCell"/>
</dbReference>
<keyword evidence="3" id="KW-0796">Tight junction</keyword>
<proteinExistence type="predicted"/>
<feature type="region of interest" description="Disordered" evidence="9">
    <location>
        <begin position="1451"/>
        <end position="1472"/>
    </location>
</feature>
<name>A0AAJ8B5G6_LATCA</name>
<dbReference type="Gene3D" id="2.30.42.10">
    <property type="match status" value="12"/>
</dbReference>
<sequence>MEIMDTQRALEAVERLQAKLKERGEAPTQEKLSLLKTVLQSPLFHHILSLQQAQRKPLAKGKGISKSVSMNCGPCQGMTVGLKTLSHSDSYTWAVENRRPSTARSFHREGSISSLGSQDLSFSDIFLDNCIHTESQYCTPPRISRTMSMGRNLSAIAHERRHVEMIELNNDGKGLGFGIIGGRSTGVMVKTILPGGAAGRDKRLRSGDQILRIGDTDLAGMNSEQVAQVLRNAGSKVKLLIARDITKDNHLSSPVLSQDSLDGKLNDLNDEYEFSVQFTKNSRGLGFTISSYIGDLNSVYSAGVIVKSIVKGSTVDQDGRIHIGDIILSVDGVSLQGCSEQRAMEVLRRTGPLVRLRLLRKAVRLSHILPPVPPLQPLRHSHSLHEGNPYRVGLNKIQETGICSLREISRRAAYANRRPRHDSRNGVKLTPAEEEDLRKRWQHAVGPRYEVIVCQLERFSETSGLGISLEARAGHHYLCSVLPEGPVGQSNKIFTGDQILEVNGIPLIGETHKEVVNILKELPMRVCLVCSRIIPPSIPDSDEEDDDEVHLTLKELLAEFNDKLDQGCVIPCPTAEDITKRGVPPMSPPLAMWEREAQVVELEKGESGLGFSILDYQDPEDATKTVLVIRSLVPGGVADRDGRLLPGDRLMFVNETDLEGSSLDYAVHVLKSTGYGPVHIGVAKPLPLELCGGLTPISERSTRASCDDTDSHTQVSLLAEAAEAFNSEDNSSIQPCYTTTENQLRNRFGIMEDDNREQAPPLPHRTSFERTITVVRGNRSLGMSVSAIKDGSGMLVRSVVQGGSVSQDGRLGVGDAILAINGEPTSNLTNAKARAMLRRHSVIGPEMSITYVPAHQVDEHRARLCLRPLASVAADSASSSPTPPTPSPEPASAPARSPGPVRTPAPASSTLKPSASVKFKAAAPDPAAVTVRASASFKAPVKGPAIVPTITPAPDSSWQIPKSLPQKTKGEGKEGGNTVEEKKDKISPDGKVPKLEVEIKVDGKEEGDWELHPHTTMSWDQPRSVRLTRAPGQSLGISIMGGRGMGRRLSSGEMMRGVFIKHISPDSPAAHNGTLRTGDRILEVCGVDLRDASHEQAVEAIRRAGDTLVFLVQSGQHRSQSPMLTNHERLTPTPHSNSHSSKEAQPHGGLFLSLSPTNPFTPTPFKVPSPTSNRKDRRSPVTVTSPITAAAEDEDDAGMKKMLQRYGSLSGKLHMIELEKDPAAHGLGISLRGNKDGSRARMSVYVADVDPQGPAGLDGRIRVGDELLEINGQILYGRSHQNASTIINNAPSKVKIVLIRNKAAQSQKAQGSRAACEDTVDSQIDSAEHGGLSRDIHHIILPQDHVGLGLCLVEDDSKDGVVVRSLIQNGTASKDGRIKSGDRIIAVGDERVAGLSVDKVSSLILKHRVTVKLTISRSKTLSSSSTLPLPTSLSYPCSISPPSSLTLPVSSSSPSLNAVQTSPTGQSDWLGSMPTTSDPLSCPVMPGRETTIEICKGNVGLGLSIVGGCDTLLGAVIIHEVNDGGAAQKDGRLQAGDQILEVNGIDMRQATHDEAIGVLRLTTQRVRLCVFRHQEAYREEDLWDVFSVELRPRPREGLGFTTVGKSNDTGIFVSDIIRGGVADSDGRLLLGDQILSISGEDVRAASQEHAQRLLQSCNGVVHLEVARFKAGVQYSQRSQEYFKLCFIQSEDSDCSTLTPSSGCDASLGHQRETDNKTGSYSEWHFTFQDVPDIRKVIIQKGPCDSLGISVAGGVGSPHGNVPLFIATMDTKGLAAKTQQLQTGDKILSINNVSTEGMTHIHAGALLKNATGAVSLQVAGGSGGCSTKDHSDTHARSSGQPSSLPCFHNNLCARMYKTITLERGSSGLGFSIVGGFGSPHGDLPIYIKTVFNKGAAIEDGRLKRGDQIIAVNGHCLEGVTHAEAVDILKKTKGSVVLTVLS</sequence>
<evidence type="ECO:0000256" key="9">
    <source>
        <dbReference type="SAM" id="MobiDB-lite"/>
    </source>
</evidence>
<dbReference type="FunFam" id="2.30.42.10:FF:000038">
    <property type="entry name" value="Multiple PDZ domain protein isoform X1"/>
    <property type="match status" value="1"/>
</dbReference>
<feature type="domain" description="PDZ" evidence="10">
    <location>
        <begin position="771"/>
        <end position="839"/>
    </location>
</feature>
<dbReference type="CDD" id="cd06676">
    <property type="entry name" value="PDZ13_MUPP1-like"/>
    <property type="match status" value="1"/>
</dbReference>
<evidence type="ECO:0000259" key="10">
    <source>
        <dbReference type="PROSITE" id="PS50106"/>
    </source>
</evidence>
<evidence type="ECO:0000256" key="3">
    <source>
        <dbReference type="ARBA" id="ARBA00022427"/>
    </source>
</evidence>
<dbReference type="InterPro" id="IPR036034">
    <property type="entry name" value="PDZ_sf"/>
</dbReference>
<feature type="compositionally biased region" description="Basic and acidic residues" evidence="9">
    <location>
        <begin position="968"/>
        <end position="990"/>
    </location>
</feature>
<dbReference type="InterPro" id="IPR036892">
    <property type="entry name" value="L27_dom_sf"/>
</dbReference>
<dbReference type="Gene3D" id="1.10.287.650">
    <property type="entry name" value="L27 domain"/>
    <property type="match status" value="1"/>
</dbReference>
<feature type="domain" description="PDZ" evidence="10">
    <location>
        <begin position="165"/>
        <end position="245"/>
    </location>
</feature>
<dbReference type="InterPro" id="IPR001478">
    <property type="entry name" value="PDZ"/>
</dbReference>
<dbReference type="Proteomes" id="UP000694890">
    <property type="component" value="Linkage group LG5"/>
</dbReference>
<dbReference type="SMART" id="SM00569">
    <property type="entry name" value="L27"/>
    <property type="match status" value="1"/>
</dbReference>
<accession>A0AAJ8B5G6</accession>
<evidence type="ECO:0000256" key="4">
    <source>
        <dbReference type="ARBA" id="ARBA00022475"/>
    </source>
</evidence>
<dbReference type="CDD" id="cd06673">
    <property type="entry name" value="PDZ10_MUPP1-PDZ8_PATJ-like"/>
    <property type="match status" value="1"/>
</dbReference>
<dbReference type="GO" id="GO:0016324">
    <property type="term" value="C:apical plasma membrane"/>
    <property type="evidence" value="ECO:0007669"/>
    <property type="project" value="UniProtKB-SubCell"/>
</dbReference>
<reference evidence="13" key="1">
    <citation type="submission" date="2025-08" db="UniProtKB">
        <authorList>
            <consortium name="RefSeq"/>
        </authorList>
    </citation>
    <scope>IDENTIFICATION</scope>
    <source>
        <tissue evidence="13">Brain</tissue>
    </source>
</reference>
<dbReference type="CDD" id="cd06670">
    <property type="entry name" value="PDZ6_MUPP1-like"/>
    <property type="match status" value="1"/>
</dbReference>
<dbReference type="FunFam" id="2.30.42.10:FF:000070">
    <property type="entry name" value="Multiple PDZ domain protein"/>
    <property type="match status" value="1"/>
</dbReference>
<protein>
    <submittedName>
        <fullName evidence="13">Multiple PDZ domain protein</fullName>
    </submittedName>
</protein>
<dbReference type="PROSITE" id="PS50106">
    <property type="entry name" value="PDZ"/>
    <property type="match status" value="12"/>
</dbReference>
<dbReference type="Pfam" id="PF00595">
    <property type="entry name" value="PDZ"/>
    <property type="match status" value="12"/>
</dbReference>
<dbReference type="RefSeq" id="XP_050926625.1">
    <property type="nucleotide sequence ID" value="XM_051070668.1"/>
</dbReference>
<feature type="compositionally biased region" description="Pro residues" evidence="9">
    <location>
        <begin position="881"/>
        <end position="891"/>
    </location>
</feature>
<dbReference type="CDD" id="cd06671">
    <property type="entry name" value="PDZ7_MUPP1-PD6_PATJ-like"/>
    <property type="match status" value="1"/>
</dbReference>
<keyword evidence="7" id="KW-0965">Cell junction</keyword>
<evidence type="ECO:0000256" key="1">
    <source>
        <dbReference type="ARBA" id="ARBA00004221"/>
    </source>
</evidence>